<keyword evidence="2" id="KW-1133">Transmembrane helix</keyword>
<keyword evidence="2" id="KW-0472">Membrane</keyword>
<gene>
    <name evidence="4" type="ORF">ARMOST_16797</name>
</gene>
<dbReference type="AlphaFoldDB" id="A0A284RX92"/>
<accession>A0A284RX92</accession>
<evidence type="ECO:0000313" key="4">
    <source>
        <dbReference type="EMBL" id="SJL13355.1"/>
    </source>
</evidence>
<feature type="transmembrane region" description="Helical" evidence="2">
    <location>
        <begin position="173"/>
        <end position="198"/>
    </location>
</feature>
<feature type="compositionally biased region" description="Basic and acidic residues" evidence="1">
    <location>
        <begin position="858"/>
        <end position="868"/>
    </location>
</feature>
<evidence type="ECO:0000256" key="1">
    <source>
        <dbReference type="SAM" id="MobiDB-lite"/>
    </source>
</evidence>
<name>A0A284RX92_ARMOS</name>
<dbReference type="Pfam" id="PF20153">
    <property type="entry name" value="DUF6535"/>
    <property type="match status" value="1"/>
</dbReference>
<feature type="transmembrane region" description="Helical" evidence="2">
    <location>
        <begin position="12"/>
        <end position="31"/>
    </location>
</feature>
<keyword evidence="5" id="KW-1185">Reference proteome</keyword>
<organism evidence="4 5">
    <name type="scientific">Armillaria ostoyae</name>
    <name type="common">Armillaria root rot fungus</name>
    <dbReference type="NCBI Taxonomy" id="47428"/>
    <lineage>
        <taxon>Eukaryota</taxon>
        <taxon>Fungi</taxon>
        <taxon>Dikarya</taxon>
        <taxon>Basidiomycota</taxon>
        <taxon>Agaricomycotina</taxon>
        <taxon>Agaricomycetes</taxon>
        <taxon>Agaricomycetidae</taxon>
        <taxon>Agaricales</taxon>
        <taxon>Marasmiineae</taxon>
        <taxon>Physalacriaceae</taxon>
        <taxon>Armillaria</taxon>
    </lineage>
</organism>
<evidence type="ECO:0000313" key="5">
    <source>
        <dbReference type="Proteomes" id="UP000219338"/>
    </source>
</evidence>
<dbReference type="EMBL" id="FUEG01000019">
    <property type="protein sequence ID" value="SJL13355.1"/>
    <property type="molecule type" value="Genomic_DNA"/>
</dbReference>
<sequence length="892" mass="102210">MLGNQRGQVNILLVFAGLFLVIVSAFIAQSAENLRPDYVKLSAVLLFDQINIQLALASSISPDRITTSGTDPTAHFIPDPLDSWVNGLWFSSLTLSLATALFAVLADGWYCHYLSPIAGNPQVHACTRHLRYTGLLDWHVNTLIGILPLMLHLSLFLFFVGLVLSLLPQQPEIALVIGIISTSTFIVYLVTNILPIIFPECPYKTPLSSVAYAIIMWILRRFTTVVRAITPLTFEFHPETKTLQGLGIYAGERSRIKHEVDALLWLYVRSSTAAIRRLVIHALAGLPLEYIHYAEEAFTSHWVEIRDEKERMLMDCMELTRDGSTRWIPKDIPNIDSRIEPLLCLERLFCPSSQKFPFGLFREYDLDFSRKDIPDTLSTTLSSLDDLHICMPIGLDLQKKVAMNALTDNHIHHPDVWKSLFNRASEQGLFYREQSSFDLLRRTHKCSVSGNSDLTIEMCLSLVTTIYFPERDSSTSHSCTLADVAVHHDRKNVLCTLLSFFEKSELNKFDLYRESENYERRLLLTIMRLFVSDSQSIFQPCFSSTHDSTFFRNQLLRIVVHALNKSVHPPTMSLLKFDPEIFKAIASYVASDLFTYSHFRDLECSIMHALVCMASLIHREPHFELLVPPEEWATKSLFLNILNIQQLSYHERFSTYSSAIKFSPFLQKHFGNMEHLGIFLFGQAFSKGILQVYDVFWEQGGLMRTADREYLHPKVLEGFWGYLIGLSEAMKKTGNQSPDPETFPGWHIQDLHRAVVIRCICASIFHSGTPPRPVLSFLASIVPHHSEWSRILDTLNSPDDKYSIEKYNFHWYPLPDDKERLKKDMKDVVRILDECLKAARGPSNDINQSSMSCSPHSRSPEIQHESRWRKFMRKPKNPNTDMELEARDVERG</sequence>
<proteinExistence type="predicted"/>
<dbReference type="OrthoDB" id="3235960at2759"/>
<protein>
    <recommendedName>
        <fullName evidence="3">DUF6535 domain-containing protein</fullName>
    </recommendedName>
</protein>
<keyword evidence="2" id="KW-0812">Transmembrane</keyword>
<reference evidence="5" key="1">
    <citation type="journal article" date="2017" name="Nat. Ecol. Evol.">
        <title>Genome expansion and lineage-specific genetic innovations in the forest pathogenic fungi Armillaria.</title>
        <authorList>
            <person name="Sipos G."/>
            <person name="Prasanna A.N."/>
            <person name="Walter M.C."/>
            <person name="O'Connor E."/>
            <person name="Balint B."/>
            <person name="Krizsan K."/>
            <person name="Kiss B."/>
            <person name="Hess J."/>
            <person name="Varga T."/>
            <person name="Slot J."/>
            <person name="Riley R."/>
            <person name="Boka B."/>
            <person name="Rigling D."/>
            <person name="Barry K."/>
            <person name="Lee J."/>
            <person name="Mihaltcheva S."/>
            <person name="LaButti K."/>
            <person name="Lipzen A."/>
            <person name="Waldron R."/>
            <person name="Moloney N.M."/>
            <person name="Sperisen C."/>
            <person name="Kredics L."/>
            <person name="Vagvoelgyi C."/>
            <person name="Patrignani A."/>
            <person name="Fitzpatrick D."/>
            <person name="Nagy I."/>
            <person name="Doyle S."/>
            <person name="Anderson J.B."/>
            <person name="Grigoriev I.V."/>
            <person name="Gueldener U."/>
            <person name="Muensterkoetter M."/>
            <person name="Nagy L.G."/>
        </authorList>
    </citation>
    <scope>NUCLEOTIDE SEQUENCE [LARGE SCALE GENOMIC DNA]</scope>
    <source>
        <strain evidence="5">C18/9</strain>
    </source>
</reference>
<feature type="transmembrane region" description="Helical" evidence="2">
    <location>
        <begin position="138"/>
        <end position="167"/>
    </location>
</feature>
<dbReference type="InterPro" id="IPR045338">
    <property type="entry name" value="DUF6535"/>
</dbReference>
<feature type="region of interest" description="Disordered" evidence="1">
    <location>
        <begin position="842"/>
        <end position="892"/>
    </location>
</feature>
<evidence type="ECO:0000256" key="2">
    <source>
        <dbReference type="SAM" id="Phobius"/>
    </source>
</evidence>
<feature type="domain" description="DUF6535" evidence="3">
    <location>
        <begin position="3"/>
        <end position="167"/>
    </location>
</feature>
<evidence type="ECO:0000259" key="3">
    <source>
        <dbReference type="Pfam" id="PF20153"/>
    </source>
</evidence>
<dbReference type="Proteomes" id="UP000219338">
    <property type="component" value="Unassembled WGS sequence"/>
</dbReference>